<feature type="region of interest" description="Disordered" evidence="1">
    <location>
        <begin position="290"/>
        <end position="319"/>
    </location>
</feature>
<evidence type="ECO:0000256" key="1">
    <source>
        <dbReference type="SAM" id="MobiDB-lite"/>
    </source>
</evidence>
<organism evidence="3 4">
    <name type="scientific">Cellulomonas soli</name>
    <dbReference type="NCBI Taxonomy" id="931535"/>
    <lineage>
        <taxon>Bacteria</taxon>
        <taxon>Bacillati</taxon>
        <taxon>Actinomycetota</taxon>
        <taxon>Actinomycetes</taxon>
        <taxon>Micrococcales</taxon>
        <taxon>Cellulomonadaceae</taxon>
        <taxon>Cellulomonas</taxon>
    </lineage>
</organism>
<gene>
    <name evidence="3" type="ORF">CSO01_28210</name>
</gene>
<name>A0A512PFZ4_9CELL</name>
<dbReference type="InterPro" id="IPR029058">
    <property type="entry name" value="AB_hydrolase_fold"/>
</dbReference>
<dbReference type="OrthoDB" id="3771266at2"/>
<protein>
    <submittedName>
        <fullName evidence="3">Hydrolase</fullName>
    </submittedName>
</protein>
<feature type="compositionally biased region" description="Basic and acidic residues" evidence="1">
    <location>
        <begin position="309"/>
        <end position="319"/>
    </location>
</feature>
<sequence>MPTDPHSPTKAPTLRFLDRPEGRIAWTSEGPDDGPTLVLVPGMGDLRSTWRDLVDPLVTAGHRVVRTDLRGHGDSGTTFATHGDLATGGDLLALVETLGGAPVVLVGSSMGAAAAAWAAAERPDLVAGLVLVGPVLRDRPMPAVAAAAMRAATRLLFARPWGARAWTRYYGGPLTKGTRGPWLEEHLADVHASLREPGRLRSFRDLAVQLTHAPVAARLAEVHAPAIAFVGDHDPDFADVPAERAWIEETLGAEVVAVPDAAHYPQHQRPDVVVPRTLTFLARLPRRADGGFAVTAPAEPPSARPGPDTTDRPERGAGA</sequence>
<dbReference type="PRINTS" id="PR00111">
    <property type="entry name" value="ABHYDROLASE"/>
</dbReference>
<dbReference type="PANTHER" id="PTHR43689:SF8">
    <property type="entry name" value="ALPHA_BETA-HYDROLASES SUPERFAMILY PROTEIN"/>
    <property type="match status" value="1"/>
</dbReference>
<dbReference type="GO" id="GO:0016787">
    <property type="term" value="F:hydrolase activity"/>
    <property type="evidence" value="ECO:0007669"/>
    <property type="project" value="UniProtKB-KW"/>
</dbReference>
<evidence type="ECO:0000313" key="3">
    <source>
        <dbReference type="EMBL" id="GEP70106.1"/>
    </source>
</evidence>
<keyword evidence="4" id="KW-1185">Reference proteome</keyword>
<dbReference type="AlphaFoldDB" id="A0A512PFZ4"/>
<feature type="domain" description="AB hydrolase-1" evidence="2">
    <location>
        <begin position="37"/>
        <end position="274"/>
    </location>
</feature>
<dbReference type="InterPro" id="IPR000073">
    <property type="entry name" value="AB_hydrolase_1"/>
</dbReference>
<dbReference type="Pfam" id="PF12697">
    <property type="entry name" value="Abhydrolase_6"/>
    <property type="match status" value="1"/>
</dbReference>
<evidence type="ECO:0000259" key="2">
    <source>
        <dbReference type="Pfam" id="PF12697"/>
    </source>
</evidence>
<dbReference type="RefSeq" id="WP_146953880.1">
    <property type="nucleotide sequence ID" value="NZ_BAABBJ010000002.1"/>
</dbReference>
<proteinExistence type="predicted"/>
<comment type="caution">
    <text evidence="3">The sequence shown here is derived from an EMBL/GenBank/DDBJ whole genome shotgun (WGS) entry which is preliminary data.</text>
</comment>
<dbReference type="InterPro" id="IPR000639">
    <property type="entry name" value="Epox_hydrolase-like"/>
</dbReference>
<dbReference type="PANTHER" id="PTHR43689">
    <property type="entry name" value="HYDROLASE"/>
    <property type="match status" value="1"/>
</dbReference>
<dbReference type="Proteomes" id="UP000321798">
    <property type="component" value="Unassembled WGS sequence"/>
</dbReference>
<dbReference type="EMBL" id="BKAL01000010">
    <property type="protein sequence ID" value="GEP70106.1"/>
    <property type="molecule type" value="Genomic_DNA"/>
</dbReference>
<keyword evidence="3" id="KW-0378">Hydrolase</keyword>
<reference evidence="3 4" key="1">
    <citation type="submission" date="2019-07" db="EMBL/GenBank/DDBJ databases">
        <title>Whole genome shotgun sequence of Cellulomonas soli NBRC 109434.</title>
        <authorList>
            <person name="Hosoyama A."/>
            <person name="Uohara A."/>
            <person name="Ohji S."/>
            <person name="Ichikawa N."/>
        </authorList>
    </citation>
    <scope>NUCLEOTIDE SEQUENCE [LARGE SCALE GENOMIC DNA]</scope>
    <source>
        <strain evidence="3 4">NBRC 109434</strain>
    </source>
</reference>
<dbReference type="Gene3D" id="3.40.50.1820">
    <property type="entry name" value="alpha/beta hydrolase"/>
    <property type="match status" value="1"/>
</dbReference>
<dbReference type="SUPFAM" id="SSF53474">
    <property type="entry name" value="alpha/beta-Hydrolases"/>
    <property type="match status" value="1"/>
</dbReference>
<accession>A0A512PFZ4</accession>
<dbReference type="PRINTS" id="PR00412">
    <property type="entry name" value="EPOXHYDRLASE"/>
</dbReference>
<evidence type="ECO:0000313" key="4">
    <source>
        <dbReference type="Proteomes" id="UP000321798"/>
    </source>
</evidence>